<comment type="caution">
    <text evidence="4">The sequence shown here is derived from an EMBL/GenBank/DDBJ whole genome shotgun (WGS) entry which is preliminary data.</text>
</comment>
<dbReference type="InterPro" id="IPR027417">
    <property type="entry name" value="P-loop_NTPase"/>
</dbReference>
<dbReference type="PROSITE" id="PS50893">
    <property type="entry name" value="ABC_TRANSPORTER_2"/>
    <property type="match status" value="1"/>
</dbReference>
<evidence type="ECO:0000313" key="4">
    <source>
        <dbReference type="EMBL" id="RSL30131.1"/>
    </source>
</evidence>
<dbReference type="InterPro" id="IPR003439">
    <property type="entry name" value="ABC_transporter-like_ATP-bd"/>
</dbReference>
<keyword evidence="5" id="KW-1185">Reference proteome</keyword>
<sequence length="301" mass="34848">MIQVENLTKSFEQEKAVEDLNISVNKGSIYGLLGSNGAGKTTLLKILAGIYRPDQGSVYIQGEPIYENVSLKQDVVFIPDALYFLPQANIQQMAEFYKSFYPNWDQERYEKLKQVFNINPKRKVHRLSKGMQRQVAFWLALSAMPSVLILDEPIDGLDPVMRQKIKNLLFQDIAERELTVIISSHNLRELEDICDHVGIMHKGTLQIEKELDELKTDTHKIQVAFEEDEEVKDQLTEELNILHEEKRGSVHLFIIRGNKWDIEKKIRPFQPLVFDMLPLTLEEIFIYEMGGIGYEIENVLI</sequence>
<keyword evidence="2 4" id="KW-0067">ATP-binding</keyword>
<evidence type="ECO:0000256" key="1">
    <source>
        <dbReference type="ARBA" id="ARBA00022741"/>
    </source>
</evidence>
<proteinExistence type="predicted"/>
<dbReference type="GO" id="GO:0016887">
    <property type="term" value="F:ATP hydrolysis activity"/>
    <property type="evidence" value="ECO:0007669"/>
    <property type="project" value="InterPro"/>
</dbReference>
<dbReference type="SMART" id="SM00382">
    <property type="entry name" value="AAA"/>
    <property type="match status" value="1"/>
</dbReference>
<accession>A0A3R9P4G1</accession>
<dbReference type="EMBL" id="RBVX01000042">
    <property type="protein sequence ID" value="RSL30131.1"/>
    <property type="molecule type" value="Genomic_DNA"/>
</dbReference>
<protein>
    <submittedName>
        <fullName evidence="4">ABC transporter ATP-binding protein</fullName>
    </submittedName>
</protein>
<dbReference type="CDD" id="cd03230">
    <property type="entry name" value="ABC_DR_subfamily_A"/>
    <property type="match status" value="1"/>
</dbReference>
<dbReference type="Gene3D" id="3.40.50.300">
    <property type="entry name" value="P-loop containing nucleotide triphosphate hydrolases"/>
    <property type="match status" value="1"/>
</dbReference>
<dbReference type="Pfam" id="PF00005">
    <property type="entry name" value="ABC_tran"/>
    <property type="match status" value="1"/>
</dbReference>
<feature type="domain" description="ABC transporter" evidence="3">
    <location>
        <begin position="2"/>
        <end position="227"/>
    </location>
</feature>
<dbReference type="OrthoDB" id="9804819at2"/>
<dbReference type="PANTHER" id="PTHR43158">
    <property type="entry name" value="SKFA PEPTIDE EXPORT ATP-BINDING PROTEIN SKFE"/>
    <property type="match status" value="1"/>
</dbReference>
<reference evidence="4 5" key="1">
    <citation type="submission" date="2018-10" db="EMBL/GenBank/DDBJ databases">
        <title>Draft genome sequence of Bacillus salarius IM0101, isolated from a hypersaline soil in Inner Mongolia, China.</title>
        <authorList>
            <person name="Yamprayoonswat W."/>
            <person name="Boonvisut S."/>
            <person name="Jumpathong W."/>
            <person name="Sittihan S."/>
            <person name="Ruangsuj P."/>
            <person name="Wanthongcharoen S."/>
            <person name="Thongpramul N."/>
            <person name="Pimmason S."/>
            <person name="Yu B."/>
            <person name="Yasawong M."/>
        </authorList>
    </citation>
    <scope>NUCLEOTIDE SEQUENCE [LARGE SCALE GENOMIC DNA]</scope>
    <source>
        <strain evidence="4 5">IM0101</strain>
    </source>
</reference>
<gene>
    <name evidence="4" type="ORF">D7Z54_27505</name>
</gene>
<dbReference type="AlphaFoldDB" id="A0A3R9P4G1"/>
<dbReference type="Proteomes" id="UP000275076">
    <property type="component" value="Unassembled WGS sequence"/>
</dbReference>
<dbReference type="GO" id="GO:0005524">
    <property type="term" value="F:ATP binding"/>
    <property type="evidence" value="ECO:0007669"/>
    <property type="project" value="UniProtKB-KW"/>
</dbReference>
<keyword evidence="1" id="KW-0547">Nucleotide-binding</keyword>
<dbReference type="RefSeq" id="WP_125561176.1">
    <property type="nucleotide sequence ID" value="NZ_RBVX01000042.1"/>
</dbReference>
<evidence type="ECO:0000256" key="2">
    <source>
        <dbReference type="ARBA" id="ARBA00022840"/>
    </source>
</evidence>
<dbReference type="InterPro" id="IPR003593">
    <property type="entry name" value="AAA+_ATPase"/>
</dbReference>
<dbReference type="PANTHER" id="PTHR43158:SF10">
    <property type="entry name" value="ABC TRANSPORTER ATP-BINDING PROTEIN YTRB"/>
    <property type="match status" value="1"/>
</dbReference>
<dbReference type="SUPFAM" id="SSF52540">
    <property type="entry name" value="P-loop containing nucleoside triphosphate hydrolases"/>
    <property type="match status" value="1"/>
</dbReference>
<evidence type="ECO:0000313" key="5">
    <source>
        <dbReference type="Proteomes" id="UP000275076"/>
    </source>
</evidence>
<name>A0A3R9P4G1_9BACI</name>
<organism evidence="4 5">
    <name type="scientific">Salibacterium salarium</name>
    <dbReference type="NCBI Taxonomy" id="284579"/>
    <lineage>
        <taxon>Bacteria</taxon>
        <taxon>Bacillati</taxon>
        <taxon>Bacillota</taxon>
        <taxon>Bacilli</taxon>
        <taxon>Bacillales</taxon>
        <taxon>Bacillaceae</taxon>
    </lineage>
</organism>
<evidence type="ECO:0000259" key="3">
    <source>
        <dbReference type="PROSITE" id="PS50893"/>
    </source>
</evidence>